<feature type="region of interest" description="Disordered" evidence="1">
    <location>
        <begin position="17"/>
        <end position="47"/>
    </location>
</feature>
<keyword evidence="4" id="KW-0067">ATP-binding</keyword>
<gene>
    <name evidence="4" type="ORF">SEMRO_94_G048940.1</name>
</gene>
<dbReference type="EMBL" id="CAICTM010000093">
    <property type="protein sequence ID" value="CAB9500882.1"/>
    <property type="molecule type" value="Genomic_DNA"/>
</dbReference>
<dbReference type="Pfam" id="PF13086">
    <property type="entry name" value="AAA_11"/>
    <property type="match status" value="1"/>
</dbReference>
<proteinExistence type="predicted"/>
<evidence type="ECO:0000259" key="2">
    <source>
        <dbReference type="Pfam" id="PF13086"/>
    </source>
</evidence>
<protein>
    <submittedName>
        <fullName evidence="4">Uncharacterized ATP-dependent helicase MG140</fullName>
    </submittedName>
</protein>
<dbReference type="SUPFAM" id="SSF52540">
    <property type="entry name" value="P-loop containing nucleoside triphosphate hydrolases"/>
    <property type="match status" value="1"/>
</dbReference>
<feature type="region of interest" description="Disordered" evidence="1">
    <location>
        <begin position="521"/>
        <end position="540"/>
    </location>
</feature>
<keyword evidence="4" id="KW-0547">Nucleotide-binding</keyword>
<reference evidence="4" key="1">
    <citation type="submission" date="2020-06" db="EMBL/GenBank/DDBJ databases">
        <authorList>
            <consortium name="Plant Systems Biology data submission"/>
        </authorList>
    </citation>
    <scope>NUCLEOTIDE SEQUENCE</scope>
    <source>
        <strain evidence="4">D6</strain>
    </source>
</reference>
<feature type="compositionally biased region" description="Basic residues" evidence="1">
    <location>
        <begin position="1547"/>
        <end position="1557"/>
    </location>
</feature>
<feature type="compositionally biased region" description="Acidic residues" evidence="1">
    <location>
        <begin position="1643"/>
        <end position="1652"/>
    </location>
</feature>
<evidence type="ECO:0000313" key="5">
    <source>
        <dbReference type="Proteomes" id="UP001153069"/>
    </source>
</evidence>
<dbReference type="GO" id="GO:0004386">
    <property type="term" value="F:helicase activity"/>
    <property type="evidence" value="ECO:0007669"/>
    <property type="project" value="UniProtKB-KW"/>
</dbReference>
<name>A0A9N8DCU0_9STRA</name>
<evidence type="ECO:0000259" key="3">
    <source>
        <dbReference type="Pfam" id="PF13087"/>
    </source>
</evidence>
<keyword evidence="4" id="KW-0347">Helicase</keyword>
<feature type="region of interest" description="Disordered" evidence="1">
    <location>
        <begin position="1418"/>
        <end position="1496"/>
    </location>
</feature>
<dbReference type="Gene3D" id="3.40.50.300">
    <property type="entry name" value="P-loop containing nucleotide triphosphate hydrolases"/>
    <property type="match status" value="3"/>
</dbReference>
<keyword evidence="4" id="KW-0378">Hydrolase</keyword>
<feature type="domain" description="DNA2/NAM7 helicase helicase" evidence="2">
    <location>
        <begin position="557"/>
        <end position="614"/>
    </location>
</feature>
<evidence type="ECO:0000313" key="4">
    <source>
        <dbReference type="EMBL" id="CAB9500882.1"/>
    </source>
</evidence>
<feature type="region of interest" description="Disordered" evidence="1">
    <location>
        <begin position="486"/>
        <end position="509"/>
    </location>
</feature>
<dbReference type="InterPro" id="IPR041677">
    <property type="entry name" value="DNA2/NAM7_AAA_11"/>
</dbReference>
<feature type="compositionally biased region" description="Acidic residues" evidence="1">
    <location>
        <begin position="1418"/>
        <end position="1434"/>
    </location>
</feature>
<sequence length="1652" mass="183907">MSSDSLTGWIFGSIGIGGNRGSNDNKDNRKDNQSENPGSEESDEVRHRKQLAQILRYIATMHHSLGSSSSDNKRGHSFLKRSSNLQRCWQSSFYQEFRGTSDEERRWGILFTTQNFKTLQRIQAESATQLFESPPFSFYAATSSGQSPTANRKRAWADAFRTVGQQNSTPQQQQDGKACWLRLTRLTTAEVPEPPSFSNPAVRRYLEQWRESEFQHCRSFRDMITLQTIEQAPKVSPADLTSVATIKTFLRAYKRYLRKRAFQQALEPIYNQLFEWVQQTQHHDTELVWGLGHARMIAADQTVVNGPICEVLVEVELSRDGALLVRPREHTGVALNREVVTALMNLSADDASVNSAGSASTAASANQRLTQMHRSVAELDPLQMSPGQPSTYVPLLKRMVMELSSGGSFQMTTKLSENADRQPPAPCKQLVTEAWCLYSRPKPSSVWARDAMAFADQLLLPPNSPDAAKLGLPKATWALTKGPGALDDPSVVGDGNSAEQKPAESAPDGFVARLGQLFGKPKEPEEEEQEEPDDSTLQEAPIVFPLPTSEAQNRIADLLLRQHYPAIVCEGPPGTGKTHTIANMISAYLCQGKRVLVTSKSAPALAVIRERLPKCVQDLVVDVSMSELAGMRQLQQTVERLANRVSCVSTALEGEKVVMLLRNLRTLEQEKCGIDNKLSAASDRVRCVIHQPNGQKLVSGLLSLNEETPWLSETTAKWTVERLEEFRGDLASLLVHDTDVLSRVNHGCYDAAPSAELMCMVAAKAGMMLPSVKQATKRALASMPVLGQVFAPESSSAELQEQLEAMTIDGKAPESNVKWQEILQALRFEEALEKFHQSELAPLIQNEGWPFQEVYEMVGRDQKQRILRKPLLDLIDRLVSLKKLAIDLNIPEELEQACEFRALDARRGMLASQIQRLAEDLVDAKVVAELSRSFSSEAQSALIRFSQIAGKAKFSRASQPSKMTVRQRRHRQEYLDAFDRCVRYIPCWIMTSSQISDYLPAEGLFDLVVIDEASQSDITVLPGMLRGKSWLIVGDGKQVSPTESFISEESIDSLRAALPRCPLEDSLLPGQSFFDLCAQAFPRGRIVLREHFRCAPNIINFSNQQFYDGRLIPLRLPTSNERLTPSIIDVRIPDGVKVGKVNAKECDEIVRLIHAFVSDAATLCSTKPRSIGIISLLGDEQSRLIRGRLLDRIGAHKFKEHNILIGDPPTFQGAERDIVFLSMVCSPGSVPTQNRLMHAQRMNVALSRSRDRMVLVRSIDVHHVPNQEDIKLPVLEFFEEATKLNEQPLPAEEMTTSEDTKNAGGFRERAETLLKKMLKKKGFTVRDMGVVWQYGLCVEHPDTNARAALCIESCGEPRDEWDRARTQQKSIERVGWKCVRVDGLSLLVDPKSTMGIVMDFLVSAGVEASPLIYDSLEDEEAADGEPEGDAEPDNAEPQQEEAHQPQDNVDEEIAPDANDGEAGVVVISSDDENEDDERKPAACLPEAVTSENNEDAMANDQIDAAQFGQVVQNLDFLRGGQASGEPADDSSIREHVPFVNVAQRAPPRNRGRGSSSKRNREEDYLGDQSSLEGVEQVAPEETGDESSTVGKRMRPSYRRLDKYSRDGRWYPGRKREQKDEDGQQQWYDTDSDLAAGENGTDVDKDDEPAQNP</sequence>
<dbReference type="PANTHER" id="PTHR10887:SF495">
    <property type="entry name" value="HELICASE SENATAXIN ISOFORM X1-RELATED"/>
    <property type="match status" value="1"/>
</dbReference>
<dbReference type="Pfam" id="PF13087">
    <property type="entry name" value="AAA_12"/>
    <property type="match status" value="1"/>
</dbReference>
<dbReference type="OrthoDB" id="306218at2759"/>
<dbReference type="CDD" id="cd18808">
    <property type="entry name" value="SF1_C_Upf1"/>
    <property type="match status" value="1"/>
</dbReference>
<dbReference type="InterPro" id="IPR045055">
    <property type="entry name" value="DNA2/NAM7-like"/>
</dbReference>
<dbReference type="PANTHER" id="PTHR10887">
    <property type="entry name" value="DNA2/NAM7 HELICASE FAMILY"/>
    <property type="match status" value="1"/>
</dbReference>
<dbReference type="InterPro" id="IPR027417">
    <property type="entry name" value="P-loop_NTPase"/>
</dbReference>
<dbReference type="InterPro" id="IPR047187">
    <property type="entry name" value="SF1_C_Upf1"/>
</dbReference>
<evidence type="ECO:0000256" key="1">
    <source>
        <dbReference type="SAM" id="MobiDB-lite"/>
    </source>
</evidence>
<feature type="compositionally biased region" description="Basic and acidic residues" evidence="1">
    <location>
        <begin position="1598"/>
        <end position="1621"/>
    </location>
</feature>
<feature type="compositionally biased region" description="Basic and acidic residues" evidence="1">
    <location>
        <begin position="23"/>
        <end position="33"/>
    </location>
</feature>
<feature type="region of interest" description="Disordered" evidence="1">
    <location>
        <begin position="1518"/>
        <end position="1652"/>
    </location>
</feature>
<organism evidence="4 5">
    <name type="scientific">Seminavis robusta</name>
    <dbReference type="NCBI Taxonomy" id="568900"/>
    <lineage>
        <taxon>Eukaryota</taxon>
        <taxon>Sar</taxon>
        <taxon>Stramenopiles</taxon>
        <taxon>Ochrophyta</taxon>
        <taxon>Bacillariophyta</taxon>
        <taxon>Bacillariophyceae</taxon>
        <taxon>Bacillariophycidae</taxon>
        <taxon>Naviculales</taxon>
        <taxon>Naviculaceae</taxon>
        <taxon>Seminavis</taxon>
    </lineage>
</organism>
<dbReference type="InterPro" id="IPR041679">
    <property type="entry name" value="DNA2/NAM7-like_C"/>
</dbReference>
<feature type="compositionally biased region" description="Acidic residues" evidence="1">
    <location>
        <begin position="524"/>
        <end position="536"/>
    </location>
</feature>
<feature type="domain" description="DNA2/NAM7 helicase-like C-terminal" evidence="3">
    <location>
        <begin position="1071"/>
        <end position="1256"/>
    </location>
</feature>
<comment type="caution">
    <text evidence="4">The sequence shown here is derived from an EMBL/GenBank/DDBJ whole genome shotgun (WGS) entry which is preliminary data.</text>
</comment>
<accession>A0A9N8DCU0</accession>
<keyword evidence="5" id="KW-1185">Reference proteome</keyword>
<dbReference type="Proteomes" id="UP001153069">
    <property type="component" value="Unassembled WGS sequence"/>
</dbReference>